<dbReference type="InterPro" id="IPR040191">
    <property type="entry name" value="UTP10"/>
</dbReference>
<feature type="domain" description="BP28 C-terminal" evidence="10">
    <location>
        <begin position="1540"/>
        <end position="1689"/>
    </location>
</feature>
<keyword evidence="5 9" id="KW-0698">rRNA processing</keyword>
<evidence type="ECO:0000256" key="5">
    <source>
        <dbReference type="ARBA" id="ARBA00022552"/>
    </source>
</evidence>
<evidence type="ECO:0000256" key="3">
    <source>
        <dbReference type="ARBA" id="ARBA00015399"/>
    </source>
</evidence>
<dbReference type="Proteomes" id="UP000837801">
    <property type="component" value="Unassembled WGS sequence"/>
</dbReference>
<keyword evidence="4 9" id="KW-0690">Ribosome biogenesis</keyword>
<reference evidence="11" key="1">
    <citation type="submission" date="2022-03" db="EMBL/GenBank/DDBJ databases">
        <authorList>
            <person name="Legras J.-L."/>
            <person name="Devillers H."/>
            <person name="Grondin C."/>
        </authorList>
    </citation>
    <scope>NUCLEOTIDE SEQUENCE</scope>
    <source>
        <strain evidence="11">CLIB 1423</strain>
    </source>
</reference>
<evidence type="ECO:0000256" key="8">
    <source>
        <dbReference type="PROSITE-ProRule" id="PRU00103"/>
    </source>
</evidence>
<protein>
    <recommendedName>
        <fullName evidence="3 9">U3 small nucleolar RNA-associated protein 10</fullName>
    </recommendedName>
</protein>
<dbReference type="GO" id="GO:0032040">
    <property type="term" value="C:small-subunit processome"/>
    <property type="evidence" value="ECO:0007669"/>
    <property type="project" value="TreeGrafter"/>
</dbReference>
<evidence type="ECO:0000256" key="7">
    <source>
        <dbReference type="ARBA" id="ARBA00023274"/>
    </source>
</evidence>
<dbReference type="Pfam" id="PF12397">
    <property type="entry name" value="U3snoRNP10"/>
    <property type="match status" value="1"/>
</dbReference>
<evidence type="ECO:0000256" key="6">
    <source>
        <dbReference type="ARBA" id="ARBA00023242"/>
    </source>
</evidence>
<comment type="caution">
    <text evidence="11">The sequence shown here is derived from an EMBL/GenBank/DDBJ whole genome shotgun (WGS) entry which is preliminary data.</text>
</comment>
<dbReference type="GO" id="GO:0034455">
    <property type="term" value="C:t-UTP complex"/>
    <property type="evidence" value="ECO:0007669"/>
    <property type="project" value="TreeGrafter"/>
</dbReference>
<dbReference type="PROSITE" id="PS50077">
    <property type="entry name" value="HEAT_REPEAT"/>
    <property type="match status" value="1"/>
</dbReference>
<dbReference type="PANTHER" id="PTHR13457:SF1">
    <property type="entry name" value="HEAT REPEAT-CONTAINING PROTEIN 1"/>
    <property type="match status" value="1"/>
</dbReference>
<dbReference type="OrthoDB" id="31183at2759"/>
<comment type="subcellular location">
    <subcellularLocation>
        <location evidence="1 9">Nucleus</location>
        <location evidence="1 9">Nucleolus</location>
    </subcellularLocation>
</comment>
<dbReference type="Pfam" id="PF08146">
    <property type="entry name" value="BP28CT"/>
    <property type="match status" value="1"/>
</dbReference>
<evidence type="ECO:0000313" key="12">
    <source>
        <dbReference type="Proteomes" id="UP000837801"/>
    </source>
</evidence>
<dbReference type="InterPro" id="IPR011989">
    <property type="entry name" value="ARM-like"/>
</dbReference>
<dbReference type="InterPro" id="IPR022125">
    <property type="entry name" value="U3snoRNP10_N"/>
</dbReference>
<keyword evidence="6 9" id="KW-0539">Nucleus</keyword>
<name>A0A9P0QM63_9ASCO</name>
<feature type="repeat" description="HEAT" evidence="8">
    <location>
        <begin position="1783"/>
        <end position="1821"/>
    </location>
</feature>
<dbReference type="SUPFAM" id="SSF48371">
    <property type="entry name" value="ARM repeat"/>
    <property type="match status" value="1"/>
</dbReference>
<evidence type="ECO:0000256" key="1">
    <source>
        <dbReference type="ARBA" id="ARBA00004604"/>
    </source>
</evidence>
<comment type="subunit">
    <text evidence="9">Component of the ribosomal small subunit (SSU) processome.</text>
</comment>
<dbReference type="EMBL" id="CAKXYY010000004">
    <property type="protein sequence ID" value="CAH2351796.1"/>
    <property type="molecule type" value="Genomic_DNA"/>
</dbReference>
<accession>A0A9P0QM63</accession>
<evidence type="ECO:0000256" key="4">
    <source>
        <dbReference type="ARBA" id="ARBA00022517"/>
    </source>
</evidence>
<dbReference type="GO" id="GO:0000462">
    <property type="term" value="P:maturation of SSU-rRNA from tricistronic rRNA transcript (SSU-rRNA, 5.8S rRNA, LSU-rRNA)"/>
    <property type="evidence" value="ECO:0007669"/>
    <property type="project" value="TreeGrafter"/>
</dbReference>
<dbReference type="GO" id="GO:0045943">
    <property type="term" value="P:positive regulation of transcription by RNA polymerase I"/>
    <property type="evidence" value="ECO:0007669"/>
    <property type="project" value="TreeGrafter"/>
</dbReference>
<proteinExistence type="inferred from homology"/>
<gene>
    <name evidence="11" type="ORF">CLIB1423_04S06150</name>
</gene>
<comment type="function">
    <text evidence="9">Involved in nucleolar processing of pre-18S ribosomal RNA.</text>
</comment>
<dbReference type="InterPro" id="IPR056473">
    <property type="entry name" value="HEAT_Utp10/HEAT1"/>
</dbReference>
<dbReference type="SMART" id="SM01036">
    <property type="entry name" value="BP28CT"/>
    <property type="match status" value="1"/>
</dbReference>
<evidence type="ECO:0000256" key="2">
    <source>
        <dbReference type="ARBA" id="ARBA00010559"/>
    </source>
</evidence>
<dbReference type="InterPro" id="IPR012954">
    <property type="entry name" value="BP28_C_dom"/>
</dbReference>
<organism evidence="11 12">
    <name type="scientific">[Candida] railenensis</name>
    <dbReference type="NCBI Taxonomy" id="45579"/>
    <lineage>
        <taxon>Eukaryota</taxon>
        <taxon>Fungi</taxon>
        <taxon>Dikarya</taxon>
        <taxon>Ascomycota</taxon>
        <taxon>Saccharomycotina</taxon>
        <taxon>Pichiomycetes</taxon>
        <taxon>Debaryomycetaceae</taxon>
        <taxon>Kurtzmaniella</taxon>
    </lineage>
</organism>
<sequence length="1823" mass="205734">MSSLSAQLNNISQKTASIALDRKSRSKIHSRSLIFDPKTAAGQDFDFIYSYCLQGFEELCELDSRFQKFSATLFSETSMNTDRNVQTKDVVDSLNKNIEVFLTLVGPYWLLNPAARAVEWLVRRFHANIHNAEMILLSVLPYYKSPIFVRCMNVISKGNDFPAIFQWLSGYREQLRSPTSTSLVKAFVNHEFFKFYNAYLVENLKNRTAYKDQLVLYLSCTVQVIASFSKSLAKFQEDGWLSLIVEGVGQLLVSRQEHQFSLGVVHDCKLTAYSIISVLSSIVPLSQVLIESITKSIVSDPRSFEIGLKRQTLIVLGQIWSQSSAKKGFPACHNGIDKYSLKELSLEGYKVNKLIISFVLSDNNNKNDNKLELLELISIENDSIFREIVQWLLLQIATNTNLTDSDRKVLVSQFQKLMNQNLNLLKTCLNEYKSGYKVSDLEMALMATLGGSVDESDDMVIDMDEDEVEDIDEDAVEGQQDNNEVNSIASASVVPTGESFFCNSSPFKSHLTALLTQLSSQPQNIHRASISKFSQSGFKSIESSISFYLRVAFTPAVPYNVRLLSLRFIKLRLKELSALHAYDFYLLIPLILLGLFDNNKNIRAYFVEILKVVQSVSLEKNKKTTLFMEEVIYNEVAESKRAIISPADALKMLDLLNDDIIKDVILDSNQLHHILDEIIYKPKAGKKFGQLFKTFILTQWGLDLHVVFKDRSWKLSDDCKYFFDNDFAKYQQDRDSILENIRNAGLSIESVEHGLFDLVGKGISTAEFSTKSVNWLVNALSFDNAMQVLADAKCIQVFEDIKSLDLKLKIVCKYIDMLVNEDSLEIDPMDSLQSLTYDFDLVLAILKIVQISTQIPEQGVPKRRRRSSSSTKQAMARDDINNMASIHLKKLTIVLDLLETVLKQQEQNEEEGNNISAPALLQSLFKSLTDLDYLGNDGNLPVLYAQETLARCMSLSIVQMKRKGKSHSFDSNSVRADLIVNCIRSSQSPQVQNRLLLVIAELASLAPEIILHSVMPIFTFMGAHTIRQDDEFSNSVLQQTISKVIPAIAANGSSSLSNEIEFLLTSFAAAFQHIPRHRRVKLFTTLAKTLGYDKSLDIILFLMGQQYSKNGSVSVIEFSQTLLKQFSAREQLTCLTKYFKLWSLIPDQPLESGSEKFNELSSRSIFGVQILSLSKSGLVQLKSSLLKFIDELLVKQEFEDFSDLKLKVAFKLKDEGAAANTLLEPFRDSVSFLLTSLEQYNNEETGATKLLPYLYKLLSDMLDLLPISYFIDSIIEPLNESQSGSLVSIRIARNLCILAGTKIETELNSNNIDSDVEGAILDRLLPALIANINASTTVVDIELQQALLGTFSTVIEKMGSSSEKLGEPKYSRIVIDSLKFITSEKGLLNSTPEVIISSINAISSIVNVLGVKVIGFFPKIIPPVLAIWKKTEVDNEVADSDSFALLQTSILVLFSCFIKKMPAFMNSTLDSTLLTILNSNLVDTSIRSNVLQIIIQQMDEQHILKTLCKIWNEGFRSNGDVANLGLYINTMQLTIDSMEKKTATSQATTFVKWLISAFEFREEAENKLDNNTIRRLESSFHSCGISYVMKLNDKAFRPLFAQIVRWATTGEGSSLDSSSANTRLLAFFKFFNKLQEQLKSIVTSYYTYLIDPVAVLLQDFASLNLTDINLRRVVLNSLTSSFKYDQDDFWSTQSRFETIFEPLLSQLYNIEDSIGKYIVKAITSFIVNVSSDEYNEKLVHGMISRISNDNDQVNSQCKIWSIRTLKSIFQKMGDQWLTYLPTLIPYIAELLEDDDEEVELEVRKGLVRVIENVLGEPLDRYLD</sequence>
<keyword evidence="7 9" id="KW-0687">Ribonucleoprotein</keyword>
<dbReference type="InterPro" id="IPR016024">
    <property type="entry name" value="ARM-type_fold"/>
</dbReference>
<dbReference type="GO" id="GO:0030515">
    <property type="term" value="F:snoRNA binding"/>
    <property type="evidence" value="ECO:0007669"/>
    <property type="project" value="TreeGrafter"/>
</dbReference>
<dbReference type="Gene3D" id="1.25.10.10">
    <property type="entry name" value="Leucine-rich Repeat Variant"/>
    <property type="match status" value="2"/>
</dbReference>
<comment type="similarity">
    <text evidence="2 9">Belongs to the HEATR1/UTP10 family.</text>
</comment>
<evidence type="ECO:0000259" key="10">
    <source>
        <dbReference type="SMART" id="SM01036"/>
    </source>
</evidence>
<dbReference type="GO" id="GO:0030686">
    <property type="term" value="C:90S preribosome"/>
    <property type="evidence" value="ECO:0007669"/>
    <property type="project" value="TreeGrafter"/>
</dbReference>
<dbReference type="PANTHER" id="PTHR13457">
    <property type="entry name" value="BAP28"/>
    <property type="match status" value="1"/>
</dbReference>
<evidence type="ECO:0000256" key="9">
    <source>
        <dbReference type="RuleBase" id="RU367065"/>
    </source>
</evidence>
<keyword evidence="12" id="KW-1185">Reference proteome</keyword>
<dbReference type="InterPro" id="IPR021133">
    <property type="entry name" value="HEAT_type_2"/>
</dbReference>
<dbReference type="Pfam" id="PF23243">
    <property type="entry name" value="HEAT_HEATR1"/>
    <property type="match status" value="1"/>
</dbReference>
<evidence type="ECO:0000313" key="11">
    <source>
        <dbReference type="EMBL" id="CAH2351796.1"/>
    </source>
</evidence>